<dbReference type="Gene3D" id="3.40.640.10">
    <property type="entry name" value="Type I PLP-dependent aspartate aminotransferase-like (Major domain)"/>
    <property type="match status" value="1"/>
</dbReference>
<organism evidence="14 15">
    <name type="scientific">Rhodanobacter thiooxydans</name>
    <dbReference type="NCBI Taxonomy" id="416169"/>
    <lineage>
        <taxon>Bacteria</taxon>
        <taxon>Pseudomonadati</taxon>
        <taxon>Pseudomonadota</taxon>
        <taxon>Gammaproteobacteria</taxon>
        <taxon>Lysobacterales</taxon>
        <taxon>Rhodanobacteraceae</taxon>
        <taxon>Rhodanobacter</taxon>
    </lineage>
</organism>
<evidence type="ECO:0000256" key="1">
    <source>
        <dbReference type="ARBA" id="ARBA00004915"/>
    </source>
</evidence>
<accession>A0A154QJG8</accession>
<feature type="binding site" evidence="12">
    <location>
        <position position="102"/>
    </location>
    <ligand>
        <name>pyridoxal 5'-phosphate</name>
        <dbReference type="ChEBI" id="CHEBI:597326"/>
    </ligand>
</feature>
<evidence type="ECO:0000256" key="5">
    <source>
        <dbReference type="ARBA" id="ARBA00022605"/>
    </source>
</evidence>
<dbReference type="EC" id="2.6.1.52" evidence="12"/>
<dbReference type="GO" id="GO:0005737">
    <property type="term" value="C:cytoplasm"/>
    <property type="evidence" value="ECO:0007669"/>
    <property type="project" value="UniProtKB-SubCell"/>
</dbReference>
<dbReference type="GO" id="GO:0030170">
    <property type="term" value="F:pyridoxal phosphate binding"/>
    <property type="evidence" value="ECO:0007669"/>
    <property type="project" value="UniProtKB-UniRule"/>
</dbReference>
<comment type="catalytic activity">
    <reaction evidence="10 12">
        <text>4-(phosphooxy)-L-threonine + 2-oxoglutarate = (R)-3-hydroxy-2-oxo-4-phosphooxybutanoate + L-glutamate</text>
        <dbReference type="Rhea" id="RHEA:16573"/>
        <dbReference type="ChEBI" id="CHEBI:16810"/>
        <dbReference type="ChEBI" id="CHEBI:29985"/>
        <dbReference type="ChEBI" id="CHEBI:58452"/>
        <dbReference type="ChEBI" id="CHEBI:58538"/>
        <dbReference type="EC" id="2.6.1.52"/>
    </reaction>
</comment>
<evidence type="ECO:0000313" key="14">
    <source>
        <dbReference type="EMBL" id="KZC24191.1"/>
    </source>
</evidence>
<evidence type="ECO:0000256" key="11">
    <source>
        <dbReference type="ARBA" id="ARBA00049007"/>
    </source>
</evidence>
<keyword evidence="5 12" id="KW-0028">Amino-acid biosynthesis</keyword>
<keyword evidence="4 12" id="KW-0032">Aminotransferase</keyword>
<sequence>MSRVWNFSAGPAALPLAVLERAQREMLDWNGSGASVMEQSHRGKRFIAMAAQAEADLRELMGIPADYAVLFLQGGATQHFAQIPMNLAGAGDSADYVVSGHWSAKAASEAGSYVRVNVAASSEADGYLRLPPRDSWRLDPHAAYVHYTPNETIHGVEFHAIPDVGGTVPLVADLSSNILSEPLDVSRFGLIYAGAQKNIGPSGLVVLIIRRDLLQRAGRPMARIFRYAEHAAADSMLNTPNTWGWYVAGLTFQWLKAQGGLGTMAERNRLKAELLYQAIDGSGGYYRNPIEPSARSRMNVRFTLHDGALDAAFLQESEAAGLLALKGHKALGGMRASLYNAVPPEAVQALVAFMRDFAQRHG</sequence>
<comment type="pathway">
    <text evidence="1 12">Cofactor biosynthesis; pyridoxine 5'-phosphate biosynthesis; pyridoxine 5'-phosphate from D-erythrose 4-phosphate: step 3/5.</text>
</comment>
<evidence type="ECO:0000256" key="7">
    <source>
        <dbReference type="ARBA" id="ARBA00022898"/>
    </source>
</evidence>
<comment type="cofactor">
    <cofactor evidence="12">
        <name>pyridoxal 5'-phosphate</name>
        <dbReference type="ChEBI" id="CHEBI:597326"/>
    </cofactor>
    <text evidence="12">Binds 1 pyridoxal phosphate per subunit.</text>
</comment>
<dbReference type="CDD" id="cd00611">
    <property type="entry name" value="PSAT_like"/>
    <property type="match status" value="1"/>
</dbReference>
<gene>
    <name evidence="12" type="primary">serC</name>
    <name evidence="14" type="ORF">RHOFW104T7_10140</name>
</gene>
<keyword evidence="8 12" id="KW-0664">Pyridoxine biosynthesis</keyword>
<dbReference type="InterPro" id="IPR000192">
    <property type="entry name" value="Aminotrans_V_dom"/>
</dbReference>
<comment type="similarity">
    <text evidence="3 12">Belongs to the class-V pyridoxal-phosphate-dependent aminotransferase family. SerC subfamily.</text>
</comment>
<dbReference type="STRING" id="416169.RHOFW104T7_10140"/>
<dbReference type="FunFam" id="3.40.640.10:FF:000010">
    <property type="entry name" value="Phosphoserine aminotransferase"/>
    <property type="match status" value="1"/>
</dbReference>
<evidence type="ECO:0000256" key="9">
    <source>
        <dbReference type="ARBA" id="ARBA00023299"/>
    </source>
</evidence>
<dbReference type="InterPro" id="IPR015422">
    <property type="entry name" value="PyrdxlP-dep_Trfase_small"/>
</dbReference>
<dbReference type="AlphaFoldDB" id="A0A154QJG8"/>
<dbReference type="UniPathway" id="UPA00244">
    <property type="reaction ID" value="UER00311"/>
</dbReference>
<dbReference type="eggNOG" id="COG1932">
    <property type="taxonomic scope" value="Bacteria"/>
</dbReference>
<dbReference type="PANTHER" id="PTHR43247">
    <property type="entry name" value="PHOSPHOSERINE AMINOTRANSFERASE"/>
    <property type="match status" value="1"/>
</dbReference>
<comment type="catalytic activity">
    <reaction evidence="11 12">
        <text>O-phospho-L-serine + 2-oxoglutarate = 3-phosphooxypyruvate + L-glutamate</text>
        <dbReference type="Rhea" id="RHEA:14329"/>
        <dbReference type="ChEBI" id="CHEBI:16810"/>
        <dbReference type="ChEBI" id="CHEBI:18110"/>
        <dbReference type="ChEBI" id="CHEBI:29985"/>
        <dbReference type="ChEBI" id="CHEBI:57524"/>
        <dbReference type="EC" id="2.6.1.52"/>
    </reaction>
</comment>
<dbReference type="PIRSF" id="PIRSF000525">
    <property type="entry name" value="SerC"/>
    <property type="match status" value="1"/>
</dbReference>
<feature type="domain" description="Aminotransferase class V" evidence="13">
    <location>
        <begin position="4"/>
        <end position="350"/>
    </location>
</feature>
<keyword evidence="6 12" id="KW-0808">Transferase</keyword>
<comment type="pathway">
    <text evidence="2 12">Amino-acid biosynthesis; L-serine biosynthesis; L-serine from 3-phospho-D-glycerate: step 2/3.</text>
</comment>
<keyword evidence="9 12" id="KW-0718">Serine biosynthesis</keyword>
<dbReference type="NCBIfam" id="NF003764">
    <property type="entry name" value="PRK05355.1"/>
    <property type="match status" value="1"/>
</dbReference>
<dbReference type="GO" id="GO:0008615">
    <property type="term" value="P:pyridoxine biosynthetic process"/>
    <property type="evidence" value="ECO:0007669"/>
    <property type="project" value="UniProtKB-UniRule"/>
</dbReference>
<evidence type="ECO:0000256" key="3">
    <source>
        <dbReference type="ARBA" id="ARBA00006904"/>
    </source>
</evidence>
<dbReference type="GO" id="GO:0004648">
    <property type="term" value="F:O-phospho-L-serine:2-oxoglutarate aminotransferase activity"/>
    <property type="evidence" value="ECO:0007669"/>
    <property type="project" value="UniProtKB-UniRule"/>
</dbReference>
<feature type="binding site" evidence="12">
    <location>
        <position position="42"/>
    </location>
    <ligand>
        <name>L-glutamate</name>
        <dbReference type="ChEBI" id="CHEBI:29985"/>
    </ligand>
</feature>
<feature type="binding site" evidence="12">
    <location>
        <position position="196"/>
    </location>
    <ligand>
        <name>pyridoxal 5'-phosphate</name>
        <dbReference type="ChEBI" id="CHEBI:597326"/>
    </ligand>
</feature>
<feature type="binding site" evidence="12">
    <location>
        <position position="173"/>
    </location>
    <ligand>
        <name>pyridoxal 5'-phosphate</name>
        <dbReference type="ChEBI" id="CHEBI:597326"/>
    </ligand>
</feature>
<evidence type="ECO:0000259" key="13">
    <source>
        <dbReference type="Pfam" id="PF00266"/>
    </source>
</evidence>
<dbReference type="InterPro" id="IPR015424">
    <property type="entry name" value="PyrdxlP-dep_Trfase"/>
</dbReference>
<evidence type="ECO:0000256" key="12">
    <source>
        <dbReference type="HAMAP-Rule" id="MF_00160"/>
    </source>
</evidence>
<reference evidence="14 15" key="1">
    <citation type="journal article" date="2016" name="MBio">
        <title>Lateral Gene Transfer in a Heavy Metal-Contaminated-Groundwater Microbial Community.</title>
        <authorList>
            <person name="Hemme C.L."/>
            <person name="Green S.J."/>
            <person name="Rishishwar L."/>
            <person name="Prakash O."/>
            <person name="Pettenato A."/>
            <person name="Chakraborty R."/>
            <person name="Deutschbauer A.M."/>
            <person name="Van Nostrand J.D."/>
            <person name="Wu L."/>
            <person name="He Z."/>
            <person name="Jordan I.K."/>
            <person name="Hazen T.C."/>
            <person name="Arkin A.P."/>
            <person name="Kostka J.E."/>
            <person name="Zhou J."/>
        </authorList>
    </citation>
    <scope>NUCLEOTIDE SEQUENCE [LARGE SCALE GENOMIC DNA]</scope>
    <source>
        <strain evidence="14 15">FW104-T7</strain>
    </source>
</reference>
<dbReference type="Pfam" id="PF00266">
    <property type="entry name" value="Aminotran_5"/>
    <property type="match status" value="1"/>
</dbReference>
<evidence type="ECO:0000313" key="15">
    <source>
        <dbReference type="Proteomes" id="UP000076131"/>
    </source>
</evidence>
<dbReference type="Gene3D" id="3.90.1150.10">
    <property type="entry name" value="Aspartate Aminotransferase, domain 1"/>
    <property type="match status" value="1"/>
</dbReference>
<evidence type="ECO:0000256" key="2">
    <source>
        <dbReference type="ARBA" id="ARBA00005099"/>
    </source>
</evidence>
<comment type="caution">
    <text evidence="12">Lacks conserved residue(s) required for the propagation of feature annotation.</text>
</comment>
<dbReference type="PANTHER" id="PTHR43247:SF1">
    <property type="entry name" value="PHOSPHOSERINE AMINOTRANSFERASE"/>
    <property type="match status" value="1"/>
</dbReference>
<dbReference type="EMBL" id="LVJS01000032">
    <property type="protein sequence ID" value="KZC24191.1"/>
    <property type="molecule type" value="Genomic_DNA"/>
</dbReference>
<evidence type="ECO:0000256" key="8">
    <source>
        <dbReference type="ARBA" id="ARBA00023096"/>
    </source>
</evidence>
<evidence type="ECO:0000256" key="10">
    <source>
        <dbReference type="ARBA" id="ARBA00047630"/>
    </source>
</evidence>
<keyword evidence="15" id="KW-1185">Reference proteome</keyword>
<dbReference type="InterPro" id="IPR022278">
    <property type="entry name" value="Pser_aminoTfrase"/>
</dbReference>
<dbReference type="SUPFAM" id="SSF53383">
    <property type="entry name" value="PLP-dependent transferases"/>
    <property type="match status" value="1"/>
</dbReference>
<feature type="binding site" evidence="12">
    <location>
        <begin position="238"/>
        <end position="239"/>
    </location>
    <ligand>
        <name>pyridoxal 5'-phosphate</name>
        <dbReference type="ChEBI" id="CHEBI:597326"/>
    </ligand>
</feature>
<feature type="binding site" evidence="12">
    <location>
        <position position="152"/>
    </location>
    <ligand>
        <name>pyridoxal 5'-phosphate</name>
        <dbReference type="ChEBI" id="CHEBI:597326"/>
    </ligand>
</feature>
<dbReference type="FunFam" id="3.90.1150.10:FF:000006">
    <property type="entry name" value="Phosphoserine aminotransferase"/>
    <property type="match status" value="1"/>
</dbReference>
<evidence type="ECO:0000256" key="6">
    <source>
        <dbReference type="ARBA" id="ARBA00022679"/>
    </source>
</evidence>
<feature type="binding site" evidence="12">
    <location>
        <begin position="76"/>
        <end position="77"/>
    </location>
    <ligand>
        <name>pyridoxal 5'-phosphate</name>
        <dbReference type="ChEBI" id="CHEBI:597326"/>
    </ligand>
</feature>
<feature type="modified residue" description="N6-(pyridoxal phosphate)lysine" evidence="12">
    <location>
        <position position="197"/>
    </location>
</feature>
<proteinExistence type="inferred from homology"/>
<comment type="subunit">
    <text evidence="12">Homodimer.</text>
</comment>
<comment type="subcellular location">
    <subcellularLocation>
        <location evidence="12">Cytoplasm</location>
    </subcellularLocation>
</comment>
<name>A0A154QJG8_9GAMM</name>
<dbReference type="NCBIfam" id="TIGR01364">
    <property type="entry name" value="serC_1"/>
    <property type="match status" value="1"/>
</dbReference>
<dbReference type="UniPathway" id="UPA00135">
    <property type="reaction ID" value="UER00197"/>
</dbReference>
<keyword evidence="7 12" id="KW-0663">Pyridoxal phosphate</keyword>
<dbReference type="InterPro" id="IPR015421">
    <property type="entry name" value="PyrdxlP-dep_Trfase_major"/>
</dbReference>
<comment type="caution">
    <text evidence="14">The sequence shown here is derived from an EMBL/GenBank/DDBJ whole genome shotgun (WGS) entry which is preliminary data.</text>
</comment>
<dbReference type="HAMAP" id="MF_00160">
    <property type="entry name" value="SerC_aminotrans_5"/>
    <property type="match status" value="1"/>
</dbReference>
<dbReference type="GO" id="GO:0006564">
    <property type="term" value="P:L-serine biosynthetic process"/>
    <property type="evidence" value="ECO:0007669"/>
    <property type="project" value="UniProtKB-UniRule"/>
</dbReference>
<protein>
    <recommendedName>
        <fullName evidence="12">Phosphoserine aminotransferase</fullName>
        <ecNumber evidence="12">2.6.1.52</ecNumber>
    </recommendedName>
    <alternativeName>
        <fullName evidence="12">Phosphohydroxythreonine aminotransferase</fullName>
        <shortName evidence="12">PSAT</shortName>
    </alternativeName>
</protein>
<evidence type="ECO:0000256" key="4">
    <source>
        <dbReference type="ARBA" id="ARBA00022576"/>
    </source>
</evidence>
<comment type="function">
    <text evidence="12">Catalyzes the reversible conversion of 3-phosphohydroxypyruvate to phosphoserine and of 3-hydroxy-2-oxo-4-phosphonooxybutanoate to phosphohydroxythreonine.</text>
</comment>
<keyword evidence="12" id="KW-0963">Cytoplasm</keyword>
<dbReference type="Proteomes" id="UP000076131">
    <property type="component" value="Unassembled WGS sequence"/>
</dbReference>
<dbReference type="RefSeq" id="WP_007508577.1">
    <property type="nucleotide sequence ID" value="NZ_LVJS01000032.1"/>
</dbReference>